<protein>
    <submittedName>
        <fullName evidence="3">DNA-binding PadR family transcriptional regulator</fullName>
    </submittedName>
</protein>
<gene>
    <name evidence="3" type="ORF">FHX76_000455</name>
</gene>
<dbReference type="AlphaFoldDB" id="A0A7X5QZ73"/>
<dbReference type="InterPro" id="IPR005149">
    <property type="entry name" value="Tscrpt_reg_PadR_N"/>
</dbReference>
<name>A0A7X5QZ73_9MICO</name>
<feature type="region of interest" description="Disordered" evidence="1">
    <location>
        <begin position="169"/>
        <end position="189"/>
    </location>
</feature>
<keyword evidence="4" id="KW-1185">Reference proteome</keyword>
<dbReference type="InterPro" id="IPR036390">
    <property type="entry name" value="WH_DNA-bd_sf"/>
</dbReference>
<evidence type="ECO:0000313" key="4">
    <source>
        <dbReference type="Proteomes" id="UP000541033"/>
    </source>
</evidence>
<reference evidence="3 4" key="1">
    <citation type="submission" date="2020-02" db="EMBL/GenBank/DDBJ databases">
        <title>Sequencing the genomes of 1000 actinobacteria strains.</title>
        <authorList>
            <person name="Klenk H.-P."/>
        </authorList>
    </citation>
    <scope>NUCLEOTIDE SEQUENCE [LARGE SCALE GENOMIC DNA]</scope>
    <source>
        <strain evidence="3 4">DSM 27960</strain>
    </source>
</reference>
<keyword evidence="3" id="KW-0238">DNA-binding</keyword>
<dbReference type="PANTHER" id="PTHR43252:SF6">
    <property type="entry name" value="NEGATIVE TRANSCRIPTION REGULATOR PADR"/>
    <property type="match status" value="1"/>
</dbReference>
<dbReference type="SUPFAM" id="SSF46785">
    <property type="entry name" value="Winged helix' DNA-binding domain"/>
    <property type="match status" value="1"/>
</dbReference>
<dbReference type="EMBL" id="JAAMOX010000001">
    <property type="protein sequence ID" value="NIH52587.1"/>
    <property type="molecule type" value="Genomic_DNA"/>
</dbReference>
<proteinExistence type="predicted"/>
<evidence type="ECO:0000256" key="1">
    <source>
        <dbReference type="SAM" id="MobiDB-lite"/>
    </source>
</evidence>
<feature type="compositionally biased region" description="Polar residues" evidence="1">
    <location>
        <begin position="169"/>
        <end position="181"/>
    </location>
</feature>
<evidence type="ECO:0000313" key="3">
    <source>
        <dbReference type="EMBL" id="NIH52587.1"/>
    </source>
</evidence>
<sequence>MGTLEEGTISIKHGILALLTQAPAYGLQLRNELHARTLRDSPINVGQIYATLERLSAAGLVAQDAHTDDGLPLYRLTDAGQSTADEWLRSAIYGPGSAWDSMVFQVMLVRSLPGVDSAPLIASTREYWQRINFEAQEQYQPDVAHDLRSGSTEALSRAALGWLDQAEQTTDAGMRVSQTRPQRGRPAAR</sequence>
<dbReference type="Pfam" id="PF03551">
    <property type="entry name" value="PadR"/>
    <property type="match status" value="1"/>
</dbReference>
<dbReference type="Proteomes" id="UP000541033">
    <property type="component" value="Unassembled WGS sequence"/>
</dbReference>
<comment type="caution">
    <text evidence="3">The sequence shown here is derived from an EMBL/GenBank/DDBJ whole genome shotgun (WGS) entry which is preliminary data.</text>
</comment>
<feature type="domain" description="Transcription regulator PadR N-terminal" evidence="2">
    <location>
        <begin position="15"/>
        <end position="84"/>
    </location>
</feature>
<dbReference type="Gene3D" id="1.10.10.10">
    <property type="entry name" value="Winged helix-like DNA-binding domain superfamily/Winged helix DNA-binding domain"/>
    <property type="match status" value="1"/>
</dbReference>
<dbReference type="InterPro" id="IPR036388">
    <property type="entry name" value="WH-like_DNA-bd_sf"/>
</dbReference>
<accession>A0A7X5QZ73</accession>
<dbReference type="PANTHER" id="PTHR43252">
    <property type="entry name" value="TRANSCRIPTIONAL REGULATOR YQJI"/>
    <property type="match status" value="1"/>
</dbReference>
<organism evidence="3 4">
    <name type="scientific">Lysinibacter cavernae</name>
    <dbReference type="NCBI Taxonomy" id="1640652"/>
    <lineage>
        <taxon>Bacteria</taxon>
        <taxon>Bacillati</taxon>
        <taxon>Actinomycetota</taxon>
        <taxon>Actinomycetes</taxon>
        <taxon>Micrococcales</taxon>
        <taxon>Microbacteriaceae</taxon>
        <taxon>Lysinibacter</taxon>
    </lineage>
</organism>
<evidence type="ECO:0000259" key="2">
    <source>
        <dbReference type="Pfam" id="PF03551"/>
    </source>
</evidence>
<dbReference type="RefSeq" id="WP_208402413.1">
    <property type="nucleotide sequence ID" value="NZ_JAAMOX010000001.1"/>
</dbReference>
<dbReference type="GO" id="GO:0003677">
    <property type="term" value="F:DNA binding"/>
    <property type="evidence" value="ECO:0007669"/>
    <property type="project" value="UniProtKB-KW"/>
</dbReference>